<dbReference type="AlphaFoldDB" id="A0A4Q8K8A3"/>
<evidence type="ECO:0000256" key="3">
    <source>
        <dbReference type="ARBA" id="ARBA00022525"/>
    </source>
</evidence>
<dbReference type="EMBL" id="HAHG01000116">
    <property type="protein sequence ID" value="SNX33831.1"/>
    <property type="molecule type" value="Transcribed_RNA"/>
</dbReference>
<reference evidence="6" key="1">
    <citation type="submission" date="2017-05" db="EMBL/GenBank/DDBJ databases">
        <authorList>
            <person name="QRISCLOUD D."/>
        </authorList>
    </citation>
    <scope>NUCLEOTIDE SEQUENCE</scope>
</reference>
<accession>A0A4Q8K8A3</accession>
<dbReference type="EMBL" id="HAHG01000348">
    <property type="protein sequence ID" value="SNX35799.1"/>
    <property type="molecule type" value="Transcribed_RNA"/>
</dbReference>
<protein>
    <submittedName>
        <fullName evidence="6">U20-Hexatoxin-Hf1f_1</fullName>
    </submittedName>
</protein>
<feature type="signal peptide" evidence="5">
    <location>
        <begin position="1"/>
        <end position="18"/>
    </location>
</feature>
<name>A0A4Q8K8A3_HADFO</name>
<evidence type="ECO:0000256" key="1">
    <source>
        <dbReference type="ARBA" id="ARBA00004613"/>
    </source>
</evidence>
<organism evidence="6">
    <name type="scientific">Hadronyche formidabilis</name>
    <name type="common">Northern tree funnel-web spider</name>
    <name type="synonym">Atrax formidabilis</name>
    <dbReference type="NCBI Taxonomy" id="426499"/>
    <lineage>
        <taxon>Eukaryota</taxon>
        <taxon>Metazoa</taxon>
        <taxon>Ecdysozoa</taxon>
        <taxon>Arthropoda</taxon>
        <taxon>Chelicerata</taxon>
        <taxon>Arachnida</taxon>
        <taxon>Araneae</taxon>
        <taxon>Mygalomorphae</taxon>
        <taxon>Avicularoidea</taxon>
        <taxon>Hexathelidae</taxon>
        <taxon>Hadronyche</taxon>
    </lineage>
</organism>
<dbReference type="Gene3D" id="2.10.80.10">
    <property type="entry name" value="Lipase, subunit A"/>
    <property type="match status" value="1"/>
</dbReference>
<feature type="chain" id="PRO_5033444366" evidence="5">
    <location>
        <begin position="19"/>
        <end position="89"/>
    </location>
</feature>
<reference evidence="6" key="2">
    <citation type="submission" date="2019-05" db="EMBL/GenBank/DDBJ databases">
        <title>Unravelling the molecular evolution of spider venoms.</title>
        <authorList>
            <person name="Pineda S."/>
        </authorList>
    </citation>
    <scope>NUCLEOTIDE SEQUENCE</scope>
</reference>
<dbReference type="EMBL" id="HAHG01000594">
    <property type="protein sequence ID" value="SNX37144.1"/>
    <property type="molecule type" value="Transcribed_RNA"/>
</dbReference>
<dbReference type="InterPro" id="IPR020202">
    <property type="entry name" value="Atracotoxin"/>
</dbReference>
<evidence type="ECO:0000256" key="5">
    <source>
        <dbReference type="SAM" id="SignalP"/>
    </source>
</evidence>
<comment type="similarity">
    <text evidence="2">Belongs to the MIT-like AcTx family.</text>
</comment>
<keyword evidence="3" id="KW-0964">Secreted</keyword>
<keyword evidence="4" id="KW-1015">Disulfide bond</keyword>
<dbReference type="Pfam" id="PF17556">
    <property type="entry name" value="MIT_LIKE_ACTX"/>
    <property type="match status" value="1"/>
</dbReference>
<comment type="subcellular location">
    <subcellularLocation>
        <location evidence="1">Secreted</location>
    </subcellularLocation>
</comment>
<dbReference type="GO" id="GO:0005576">
    <property type="term" value="C:extracellular region"/>
    <property type="evidence" value="ECO:0007669"/>
    <property type="project" value="UniProtKB-SubCell"/>
</dbReference>
<evidence type="ECO:0000256" key="4">
    <source>
        <dbReference type="ARBA" id="ARBA00023157"/>
    </source>
</evidence>
<proteinExistence type="inferred from homology"/>
<keyword evidence="5" id="KW-0732">Signal</keyword>
<evidence type="ECO:0000313" key="6">
    <source>
        <dbReference type="EMBL" id="SNX35799.1"/>
    </source>
</evidence>
<sequence>MLKFVVLIFLVIMASTFAQQCGDNVCDAGSCCVIYSQRHCKKLGQLHDMCSDPNQGTDGGNFVFFCPCEAGLRCNADTWSCHKESSRSE</sequence>
<evidence type="ECO:0000256" key="2">
    <source>
        <dbReference type="ARBA" id="ARBA00009099"/>
    </source>
</evidence>